<dbReference type="AlphaFoldDB" id="G4U0I8"/>
<reference evidence="2 3" key="1">
    <citation type="journal article" date="2011" name="PLoS Pathog.">
        <title>Endophytic Life Strategies Decoded by Genome and Transcriptome Analyses of the Mutualistic Root Symbiont Piriformospora indica.</title>
        <authorList>
            <person name="Zuccaro A."/>
            <person name="Lahrmann U."/>
            <person name="Guldener U."/>
            <person name="Langen G."/>
            <person name="Pfiffi S."/>
            <person name="Biedenkopf D."/>
            <person name="Wong P."/>
            <person name="Samans B."/>
            <person name="Grimm C."/>
            <person name="Basiewicz M."/>
            <person name="Murat C."/>
            <person name="Martin F."/>
            <person name="Kogel K.H."/>
        </authorList>
    </citation>
    <scope>NUCLEOTIDE SEQUENCE [LARGE SCALE GENOMIC DNA]</scope>
    <source>
        <strain evidence="2 3">DSM 11827</strain>
    </source>
</reference>
<dbReference type="InParanoid" id="G4U0I8"/>
<feature type="compositionally biased region" description="Acidic residues" evidence="1">
    <location>
        <begin position="170"/>
        <end position="181"/>
    </location>
</feature>
<accession>G4U0I8</accession>
<protein>
    <submittedName>
        <fullName evidence="2">Uncharacterized protein</fullName>
    </submittedName>
</protein>
<dbReference type="Gene3D" id="1.20.120.1750">
    <property type="match status" value="1"/>
</dbReference>
<evidence type="ECO:0000313" key="3">
    <source>
        <dbReference type="Proteomes" id="UP000007148"/>
    </source>
</evidence>
<organism evidence="2 3">
    <name type="scientific">Serendipita indica (strain DSM 11827)</name>
    <name type="common">Root endophyte fungus</name>
    <name type="synonym">Piriformospora indica</name>
    <dbReference type="NCBI Taxonomy" id="1109443"/>
    <lineage>
        <taxon>Eukaryota</taxon>
        <taxon>Fungi</taxon>
        <taxon>Dikarya</taxon>
        <taxon>Basidiomycota</taxon>
        <taxon>Agaricomycotina</taxon>
        <taxon>Agaricomycetes</taxon>
        <taxon>Sebacinales</taxon>
        <taxon>Serendipitaceae</taxon>
        <taxon>Serendipita</taxon>
    </lineage>
</organism>
<gene>
    <name evidence="2" type="ORF">PIIN_11066</name>
</gene>
<evidence type="ECO:0000256" key="1">
    <source>
        <dbReference type="SAM" id="MobiDB-lite"/>
    </source>
</evidence>
<dbReference type="Pfam" id="PF22191">
    <property type="entry name" value="IBR_1"/>
    <property type="match status" value="1"/>
</dbReference>
<dbReference type="EMBL" id="CAFZ01001250">
    <property type="protein sequence ID" value="CCA77081.1"/>
    <property type="molecule type" value="Genomic_DNA"/>
</dbReference>
<comment type="caution">
    <text evidence="2">The sequence shown here is derived from an EMBL/GenBank/DDBJ whole genome shotgun (WGS) entry which is preliminary data.</text>
</comment>
<dbReference type="SUPFAM" id="SSF57850">
    <property type="entry name" value="RING/U-box"/>
    <property type="match status" value="1"/>
</dbReference>
<name>G4U0I8_SERID</name>
<dbReference type="HOGENOM" id="CLU_120114_0_0_1"/>
<proteinExistence type="predicted"/>
<feature type="region of interest" description="Disordered" evidence="1">
    <location>
        <begin position="93"/>
        <end position="181"/>
    </location>
</feature>
<dbReference type="Proteomes" id="UP000007148">
    <property type="component" value="Unassembled WGS sequence"/>
</dbReference>
<keyword evidence="3" id="KW-1185">Reference proteome</keyword>
<dbReference type="OrthoDB" id="1431934at2759"/>
<sequence>MGLLKDGGCAHIRCSRCGVHICWTCGKTFEEVDKESVYEHMTRVHGSIGLINWGEAEDDDGWQLAIMMNDAHDQNGIGRRDLRHAHGVEVGWGGGEQVEELPNPLTLSGSGSSAGRPIVSTSRRKNGQQASANQDQASSSNKARSRRRKGKQGPNYQARPHRNHYNDKEEFSEDENDDFGVADWDYDYADVNWEAF</sequence>
<dbReference type="STRING" id="1109443.G4U0I8"/>
<feature type="compositionally biased region" description="Low complexity" evidence="1">
    <location>
        <begin position="128"/>
        <end position="142"/>
    </location>
</feature>
<evidence type="ECO:0000313" key="2">
    <source>
        <dbReference type="EMBL" id="CCA77081.1"/>
    </source>
</evidence>